<evidence type="ECO:0000256" key="1">
    <source>
        <dbReference type="ARBA" id="ARBA00022574"/>
    </source>
</evidence>
<reference evidence="3 4" key="1">
    <citation type="submission" date="2019-05" db="EMBL/GenBank/DDBJ databases">
        <title>Verrucobacter flavum gen. nov., sp. nov. a new member of the family Verrucomicrobiaceae.</title>
        <authorList>
            <person name="Szuroczki S."/>
            <person name="Abbaszade G."/>
            <person name="Szabo A."/>
            <person name="Felfoldi T."/>
            <person name="Schumann P."/>
            <person name="Boka K."/>
            <person name="Keki Z."/>
            <person name="Toumi M."/>
            <person name="Toth E."/>
        </authorList>
    </citation>
    <scope>NUCLEOTIDE SEQUENCE [LARGE SCALE GENOMIC DNA]</scope>
    <source>
        <strain evidence="3 4">MG-N-17</strain>
    </source>
</reference>
<keyword evidence="4" id="KW-1185">Reference proteome</keyword>
<dbReference type="InterPro" id="IPR015943">
    <property type="entry name" value="WD40/YVTN_repeat-like_dom_sf"/>
</dbReference>
<dbReference type="SUPFAM" id="SSF50998">
    <property type="entry name" value="Quinoprotein alcohol dehydrogenase-like"/>
    <property type="match status" value="1"/>
</dbReference>
<evidence type="ECO:0000313" key="3">
    <source>
        <dbReference type="EMBL" id="TLD68966.1"/>
    </source>
</evidence>
<name>A0A5R8K9H0_9BACT</name>
<comment type="caution">
    <text evidence="3">The sequence shown here is derived from an EMBL/GenBank/DDBJ whole genome shotgun (WGS) entry which is preliminary data.</text>
</comment>
<keyword evidence="1" id="KW-0853">WD repeat</keyword>
<protein>
    <submittedName>
        <fullName evidence="3">WD40 repeat domain-containing protein</fullName>
    </submittedName>
</protein>
<dbReference type="OrthoDB" id="142730at2"/>
<dbReference type="Proteomes" id="UP000306196">
    <property type="component" value="Unassembled WGS sequence"/>
</dbReference>
<dbReference type="Gene3D" id="2.130.10.10">
    <property type="entry name" value="YVTN repeat-like/Quinoprotein amine dehydrogenase"/>
    <property type="match status" value="2"/>
</dbReference>
<evidence type="ECO:0000256" key="2">
    <source>
        <dbReference type="ARBA" id="ARBA00022737"/>
    </source>
</evidence>
<dbReference type="PANTHER" id="PTHR44019:SF8">
    <property type="entry name" value="POC1 CENTRIOLAR PROTEIN HOMOLOG"/>
    <property type="match status" value="1"/>
</dbReference>
<accession>A0A5R8K9H0</accession>
<evidence type="ECO:0000313" key="4">
    <source>
        <dbReference type="Proteomes" id="UP000306196"/>
    </source>
</evidence>
<dbReference type="AlphaFoldDB" id="A0A5R8K9H0"/>
<dbReference type="InterPro" id="IPR001680">
    <property type="entry name" value="WD40_rpt"/>
</dbReference>
<dbReference type="SMART" id="SM00320">
    <property type="entry name" value="WD40"/>
    <property type="match status" value="2"/>
</dbReference>
<dbReference type="Pfam" id="PF00400">
    <property type="entry name" value="WD40"/>
    <property type="match status" value="1"/>
</dbReference>
<dbReference type="InterPro" id="IPR050505">
    <property type="entry name" value="WDR55/POC1"/>
</dbReference>
<dbReference type="InterPro" id="IPR011047">
    <property type="entry name" value="Quinoprotein_ADH-like_sf"/>
</dbReference>
<keyword evidence="2" id="KW-0677">Repeat</keyword>
<proteinExistence type="predicted"/>
<dbReference type="EMBL" id="VAUV01000017">
    <property type="protein sequence ID" value="TLD68966.1"/>
    <property type="molecule type" value="Genomic_DNA"/>
</dbReference>
<dbReference type="RefSeq" id="WP_138088095.1">
    <property type="nucleotide sequence ID" value="NZ_VAUV01000017.1"/>
</dbReference>
<sequence length="444" mass="48087">MKAKPIRVAILSLLLTVLGIVSIFAAPPSPPQSAHQLLGIWRAHFNQDASTLVIQLRDGSIYLATTATGDLLPTEPPLSTIRGTVIPNTDGSQFAVTTPTHLQVFESTTGKALSPALAIETIEGNPTLVFSPDGRFLAALDSQHHAHLFDTSSWKKLATFPPAAEDTSADLEYQSPLLFSSNSQRLYFLSHTGHVQPIDTKTWKPHGPVLEHPNPDGYIFGQSLSPDDTQFITFDGPGENGPKGQLQLWNLTNSNPIGSPVSAQNGISGTFLDNPFRLIVTPSRGTATVRELPSFQTLFSLPAHDDVDGTKVQPTPDGKFLITSGSDTTLRLMDAKTGTQKSSIVLPDRPSTLLIEPDSKHLLTASTELIQNDQSQTWSTILTRLSIPELQSQATFKIASYIGLPILSTQGNHFIIIEGSTEEERLLILDTQTLAPLPWCANAR</sequence>
<gene>
    <name evidence="3" type="ORF">FEM03_20100</name>
</gene>
<organism evidence="3 4">
    <name type="scientific">Phragmitibacter flavus</name>
    <dbReference type="NCBI Taxonomy" id="2576071"/>
    <lineage>
        <taxon>Bacteria</taxon>
        <taxon>Pseudomonadati</taxon>
        <taxon>Verrucomicrobiota</taxon>
        <taxon>Verrucomicrobiia</taxon>
        <taxon>Verrucomicrobiales</taxon>
        <taxon>Verrucomicrobiaceae</taxon>
        <taxon>Phragmitibacter</taxon>
    </lineage>
</organism>
<dbReference type="PANTHER" id="PTHR44019">
    <property type="entry name" value="WD REPEAT-CONTAINING PROTEIN 55"/>
    <property type="match status" value="1"/>
</dbReference>